<comment type="caution">
    <text evidence="2">The sequence shown here is derived from an EMBL/GenBank/DDBJ whole genome shotgun (WGS) entry which is preliminary data.</text>
</comment>
<evidence type="ECO:0000256" key="1">
    <source>
        <dbReference type="SAM" id="MobiDB-lite"/>
    </source>
</evidence>
<dbReference type="RefSeq" id="XP_060411768.1">
    <property type="nucleotide sequence ID" value="XM_060558361.1"/>
</dbReference>
<name>A0AAD8PUD9_9PEZI</name>
<evidence type="ECO:0000313" key="2">
    <source>
        <dbReference type="EMBL" id="KAK1580751.1"/>
    </source>
</evidence>
<dbReference type="Proteomes" id="UP001230504">
    <property type="component" value="Unassembled WGS sequence"/>
</dbReference>
<protein>
    <submittedName>
        <fullName evidence="2">Uncharacterized protein</fullName>
    </submittedName>
</protein>
<sequence length="169" mass="19255">MTRLFGDDALANGSWRRRPEKKARCAPEAGCRGRRSGRSAGQRLSYRSQSRHACSTQTWETDIRTHCRKQAIGNIRQQDGWMSDIDRQSGASTHEKPERAWWGKLTRRLHKHKHLETLHARSITFNNGGDDEHQSAIFFLSDSTRYSSVICSLVYFLPCAIRILGLGLG</sequence>
<gene>
    <name evidence="2" type="ORF">LY79DRAFT_560815</name>
</gene>
<keyword evidence="3" id="KW-1185">Reference proteome</keyword>
<dbReference type="GeneID" id="85442601"/>
<dbReference type="EMBL" id="JAHLJV010000052">
    <property type="protein sequence ID" value="KAK1580751.1"/>
    <property type="molecule type" value="Genomic_DNA"/>
</dbReference>
<dbReference type="AlphaFoldDB" id="A0AAD8PUD9"/>
<feature type="region of interest" description="Disordered" evidence="1">
    <location>
        <begin position="1"/>
        <end position="49"/>
    </location>
</feature>
<accession>A0AAD8PUD9</accession>
<organism evidence="2 3">
    <name type="scientific">Colletotrichum navitas</name>
    <dbReference type="NCBI Taxonomy" id="681940"/>
    <lineage>
        <taxon>Eukaryota</taxon>
        <taxon>Fungi</taxon>
        <taxon>Dikarya</taxon>
        <taxon>Ascomycota</taxon>
        <taxon>Pezizomycotina</taxon>
        <taxon>Sordariomycetes</taxon>
        <taxon>Hypocreomycetidae</taxon>
        <taxon>Glomerellales</taxon>
        <taxon>Glomerellaceae</taxon>
        <taxon>Colletotrichum</taxon>
        <taxon>Colletotrichum graminicola species complex</taxon>
    </lineage>
</organism>
<proteinExistence type="predicted"/>
<reference evidence="2" key="1">
    <citation type="submission" date="2021-06" db="EMBL/GenBank/DDBJ databases">
        <title>Comparative genomics, transcriptomics and evolutionary studies reveal genomic signatures of adaptation to plant cell wall in hemibiotrophic fungi.</title>
        <authorList>
            <consortium name="DOE Joint Genome Institute"/>
            <person name="Baroncelli R."/>
            <person name="Diaz J.F."/>
            <person name="Benocci T."/>
            <person name="Peng M."/>
            <person name="Battaglia E."/>
            <person name="Haridas S."/>
            <person name="Andreopoulos W."/>
            <person name="Labutti K."/>
            <person name="Pangilinan J."/>
            <person name="Floch G.L."/>
            <person name="Makela M.R."/>
            <person name="Henrissat B."/>
            <person name="Grigoriev I.V."/>
            <person name="Crouch J.A."/>
            <person name="De Vries R.P."/>
            <person name="Sukno S.A."/>
            <person name="Thon M.R."/>
        </authorList>
    </citation>
    <scope>NUCLEOTIDE SEQUENCE</scope>
    <source>
        <strain evidence="2">CBS 125086</strain>
    </source>
</reference>
<evidence type="ECO:0000313" key="3">
    <source>
        <dbReference type="Proteomes" id="UP001230504"/>
    </source>
</evidence>